<comment type="caution">
    <text evidence="2">The sequence shown here is derived from an EMBL/GenBank/DDBJ whole genome shotgun (WGS) entry which is preliminary data.</text>
</comment>
<dbReference type="EMBL" id="WIGM01000709">
    <property type="protein sequence ID" value="KAF6815142.1"/>
    <property type="molecule type" value="Genomic_DNA"/>
</dbReference>
<reference evidence="2" key="1">
    <citation type="journal article" date="2020" name="Phytopathology">
        <title>Genome Sequence Resources of Colletotrichum truncatum, C. plurivorum, C. musicola, and C. sojae: Four Species Pathogenic to Soybean (Glycine max).</title>
        <authorList>
            <person name="Rogerio F."/>
            <person name="Boufleur T.R."/>
            <person name="Ciampi-Guillardi M."/>
            <person name="Sukno S.A."/>
            <person name="Thon M.R."/>
            <person name="Massola Junior N.S."/>
            <person name="Baroncelli R."/>
        </authorList>
    </citation>
    <scope>NUCLEOTIDE SEQUENCE</scope>
    <source>
        <strain evidence="2">LFN0074</strain>
    </source>
</reference>
<evidence type="ECO:0000313" key="3">
    <source>
        <dbReference type="Proteomes" id="UP000639643"/>
    </source>
</evidence>
<dbReference type="Proteomes" id="UP000639643">
    <property type="component" value="Unassembled WGS sequence"/>
</dbReference>
<gene>
    <name evidence="2" type="ORF">CMUS01_12497</name>
</gene>
<protein>
    <submittedName>
        <fullName evidence="2">Uncharacterized protein</fullName>
    </submittedName>
</protein>
<feature type="region of interest" description="Disordered" evidence="1">
    <location>
        <begin position="1"/>
        <end position="43"/>
    </location>
</feature>
<name>A0A8H6JL48_9PEZI</name>
<feature type="compositionally biased region" description="Polar residues" evidence="1">
    <location>
        <begin position="15"/>
        <end position="43"/>
    </location>
</feature>
<proteinExistence type="predicted"/>
<sequence>MDPQQQRQQEKHQGPTPNRPVSQPTTRMQQRTTDYGPRQYTTNFGYPWIRTAMRRPVRVWEVDADGDVVMTDVPPLELGQGK</sequence>
<dbReference type="AlphaFoldDB" id="A0A8H6JL48"/>
<evidence type="ECO:0000313" key="2">
    <source>
        <dbReference type="EMBL" id="KAF6815142.1"/>
    </source>
</evidence>
<evidence type="ECO:0000256" key="1">
    <source>
        <dbReference type="SAM" id="MobiDB-lite"/>
    </source>
</evidence>
<keyword evidence="3" id="KW-1185">Reference proteome</keyword>
<organism evidence="2 3">
    <name type="scientific">Colletotrichum musicola</name>
    <dbReference type="NCBI Taxonomy" id="2175873"/>
    <lineage>
        <taxon>Eukaryota</taxon>
        <taxon>Fungi</taxon>
        <taxon>Dikarya</taxon>
        <taxon>Ascomycota</taxon>
        <taxon>Pezizomycotina</taxon>
        <taxon>Sordariomycetes</taxon>
        <taxon>Hypocreomycetidae</taxon>
        <taxon>Glomerellales</taxon>
        <taxon>Glomerellaceae</taxon>
        <taxon>Colletotrichum</taxon>
        <taxon>Colletotrichum orchidearum species complex</taxon>
    </lineage>
</organism>
<accession>A0A8H6JL48</accession>